<feature type="region of interest" description="Disordered" evidence="1">
    <location>
        <begin position="68"/>
        <end position="162"/>
    </location>
</feature>
<dbReference type="EMBL" id="CABDUW010000505">
    <property type="protein sequence ID" value="VTJ70371.1"/>
    <property type="molecule type" value="Genomic_DNA"/>
</dbReference>
<keyword evidence="3" id="KW-1185">Reference proteome</keyword>
<feature type="compositionally biased region" description="Basic residues" evidence="1">
    <location>
        <begin position="282"/>
        <end position="301"/>
    </location>
</feature>
<feature type="compositionally biased region" description="Low complexity" evidence="1">
    <location>
        <begin position="77"/>
        <end position="96"/>
    </location>
</feature>
<reference evidence="2" key="1">
    <citation type="submission" date="2019-04" db="EMBL/GenBank/DDBJ databases">
        <authorList>
            <person name="Alioto T."/>
            <person name="Alioto T."/>
        </authorList>
    </citation>
    <scope>NUCLEOTIDE SEQUENCE [LARGE SCALE GENOMIC DNA]</scope>
</reference>
<feature type="compositionally biased region" description="Low complexity" evidence="1">
    <location>
        <begin position="246"/>
        <end position="262"/>
    </location>
</feature>
<dbReference type="Proteomes" id="UP000335636">
    <property type="component" value="Unassembled WGS sequence"/>
</dbReference>
<feature type="region of interest" description="Disordered" evidence="1">
    <location>
        <begin position="182"/>
        <end position="223"/>
    </location>
</feature>
<name>A0A5E4BN10_MARMO</name>
<sequence length="384" mass="40737">MQKGFSSQAGRDPFLRQSFSGSPLDLRGGQSPRGERVRILRVLARREAGATPRPDSRFRAVEAAQAGYPATGARATSPHLIPASPAPSSAGSVASLSPPPPESRFSHPFVLPRIGRPALPPPPPPPPPSRAAAAPAAAQAPARRAAAARSPRLQARPPAGLLTGRGRSRILFLRLLHGRQCLAEPPPPAPSERASGRAGGRKAAEEEEREARGRGRGPPGGGIYKVKPHCQTCSSDCSSCCRCAAPEAAPRGPRAPAAARAQPEAEERTRTGTDTSAPGRRPLTRRPPTRPRATRLKKKKQPLAPSSPFLLLRELAPSLQLRQPRRPFLGSRAASLEFRRRRLSQYCNIGEKQVRGRLGSRGLGGWCGGGGRLGPGLFSLASFP</sequence>
<gene>
    <name evidence="2" type="ORF">MONAX_5E023419</name>
</gene>
<evidence type="ECO:0000313" key="2">
    <source>
        <dbReference type="EMBL" id="VTJ70371.1"/>
    </source>
</evidence>
<evidence type="ECO:0000256" key="1">
    <source>
        <dbReference type="SAM" id="MobiDB-lite"/>
    </source>
</evidence>
<feature type="region of interest" description="Disordered" evidence="1">
    <location>
        <begin position="246"/>
        <end position="308"/>
    </location>
</feature>
<organism evidence="2 3">
    <name type="scientific">Marmota monax</name>
    <name type="common">Woodchuck</name>
    <dbReference type="NCBI Taxonomy" id="9995"/>
    <lineage>
        <taxon>Eukaryota</taxon>
        <taxon>Metazoa</taxon>
        <taxon>Chordata</taxon>
        <taxon>Craniata</taxon>
        <taxon>Vertebrata</taxon>
        <taxon>Euteleostomi</taxon>
        <taxon>Mammalia</taxon>
        <taxon>Eutheria</taxon>
        <taxon>Euarchontoglires</taxon>
        <taxon>Glires</taxon>
        <taxon>Rodentia</taxon>
        <taxon>Sciuromorpha</taxon>
        <taxon>Sciuridae</taxon>
        <taxon>Xerinae</taxon>
        <taxon>Marmotini</taxon>
        <taxon>Marmota</taxon>
    </lineage>
</organism>
<feature type="region of interest" description="Disordered" evidence="1">
    <location>
        <begin position="1"/>
        <end position="37"/>
    </location>
</feature>
<feature type="compositionally biased region" description="Low complexity" evidence="1">
    <location>
        <begin position="130"/>
        <end position="159"/>
    </location>
</feature>
<dbReference type="AlphaFoldDB" id="A0A5E4BN10"/>
<protein>
    <submittedName>
        <fullName evidence="2">Uncharacterized protein</fullName>
    </submittedName>
</protein>
<accession>A0A5E4BN10</accession>
<proteinExistence type="predicted"/>
<comment type="caution">
    <text evidence="2">The sequence shown here is derived from an EMBL/GenBank/DDBJ whole genome shotgun (WGS) entry which is preliminary data.</text>
</comment>
<feature type="compositionally biased region" description="Pro residues" evidence="1">
    <location>
        <begin position="118"/>
        <end position="129"/>
    </location>
</feature>
<evidence type="ECO:0000313" key="3">
    <source>
        <dbReference type="Proteomes" id="UP000335636"/>
    </source>
</evidence>